<reference evidence="1" key="1">
    <citation type="submission" date="2020-03" db="EMBL/GenBank/DDBJ databases">
        <authorList>
            <person name="Weist P."/>
        </authorList>
    </citation>
    <scope>NUCLEOTIDE SEQUENCE</scope>
</reference>
<comment type="caution">
    <text evidence="1">The sequence shown here is derived from an EMBL/GenBank/DDBJ whole genome shotgun (WGS) entry which is preliminary data.</text>
</comment>
<gene>
    <name evidence="1" type="ORF">PLEPLA_LOCUS46327</name>
</gene>
<sequence length="177" mass="19319">MGEIGIKPQTFLFFIPLLTNCQVKWFFEVAPLNPSPATPSSLPWRRAARTTDQNLTRTLDVNLDVSRVEEELGCQTDTLIHFSPNGSSSPPDRTCCHGARAEKCTLGSSSGVRDCRTASSPQLLTSGNGLFKTHACHMAQNELAFICKEIRAPVVDLPDSGRCESSCTVLGCDHRSH</sequence>
<proteinExistence type="predicted"/>
<dbReference type="Proteomes" id="UP001153269">
    <property type="component" value="Unassembled WGS sequence"/>
</dbReference>
<name>A0A9N7VSJ4_PLEPL</name>
<evidence type="ECO:0000313" key="1">
    <source>
        <dbReference type="EMBL" id="CAB1458497.1"/>
    </source>
</evidence>
<dbReference type="AlphaFoldDB" id="A0A9N7VSJ4"/>
<organism evidence="1 2">
    <name type="scientific">Pleuronectes platessa</name>
    <name type="common">European plaice</name>
    <dbReference type="NCBI Taxonomy" id="8262"/>
    <lineage>
        <taxon>Eukaryota</taxon>
        <taxon>Metazoa</taxon>
        <taxon>Chordata</taxon>
        <taxon>Craniata</taxon>
        <taxon>Vertebrata</taxon>
        <taxon>Euteleostomi</taxon>
        <taxon>Actinopterygii</taxon>
        <taxon>Neopterygii</taxon>
        <taxon>Teleostei</taxon>
        <taxon>Neoteleostei</taxon>
        <taxon>Acanthomorphata</taxon>
        <taxon>Carangaria</taxon>
        <taxon>Pleuronectiformes</taxon>
        <taxon>Pleuronectoidei</taxon>
        <taxon>Pleuronectidae</taxon>
        <taxon>Pleuronectes</taxon>
    </lineage>
</organism>
<evidence type="ECO:0000313" key="2">
    <source>
        <dbReference type="Proteomes" id="UP001153269"/>
    </source>
</evidence>
<accession>A0A9N7VSJ4</accession>
<dbReference type="EMBL" id="CADEAL010004391">
    <property type="protein sequence ID" value="CAB1458497.1"/>
    <property type="molecule type" value="Genomic_DNA"/>
</dbReference>
<keyword evidence="2" id="KW-1185">Reference proteome</keyword>
<protein>
    <submittedName>
        <fullName evidence="1">Uncharacterized protein</fullName>
    </submittedName>
</protein>